<dbReference type="EMBL" id="VSRR010007524">
    <property type="protein sequence ID" value="MPC47061.1"/>
    <property type="molecule type" value="Genomic_DNA"/>
</dbReference>
<dbReference type="Proteomes" id="UP000324222">
    <property type="component" value="Unassembled WGS sequence"/>
</dbReference>
<evidence type="ECO:0000313" key="3">
    <source>
        <dbReference type="Proteomes" id="UP000324222"/>
    </source>
</evidence>
<evidence type="ECO:0000313" key="2">
    <source>
        <dbReference type="EMBL" id="MPC47061.1"/>
    </source>
</evidence>
<name>A0A5B7FIC2_PORTR</name>
<keyword evidence="3" id="KW-1185">Reference proteome</keyword>
<comment type="caution">
    <text evidence="2">The sequence shown here is derived from an EMBL/GenBank/DDBJ whole genome shotgun (WGS) entry which is preliminary data.</text>
</comment>
<protein>
    <submittedName>
        <fullName evidence="2">Uncharacterized protein</fullName>
    </submittedName>
</protein>
<feature type="region of interest" description="Disordered" evidence="1">
    <location>
        <begin position="71"/>
        <end position="101"/>
    </location>
</feature>
<proteinExistence type="predicted"/>
<evidence type="ECO:0000256" key="1">
    <source>
        <dbReference type="SAM" id="MobiDB-lite"/>
    </source>
</evidence>
<dbReference type="AlphaFoldDB" id="A0A5B7FIC2"/>
<reference evidence="2 3" key="1">
    <citation type="submission" date="2019-05" db="EMBL/GenBank/DDBJ databases">
        <title>Another draft genome of Portunus trituberculatus and its Hox gene families provides insights of decapod evolution.</title>
        <authorList>
            <person name="Jeong J.-H."/>
            <person name="Song I."/>
            <person name="Kim S."/>
            <person name="Choi T."/>
            <person name="Kim D."/>
            <person name="Ryu S."/>
            <person name="Kim W."/>
        </authorList>
    </citation>
    <scope>NUCLEOTIDE SEQUENCE [LARGE SCALE GENOMIC DNA]</scope>
    <source>
        <tissue evidence="2">Muscle</tissue>
    </source>
</reference>
<organism evidence="2 3">
    <name type="scientific">Portunus trituberculatus</name>
    <name type="common">Swimming crab</name>
    <name type="synonym">Neptunus trituberculatus</name>
    <dbReference type="NCBI Taxonomy" id="210409"/>
    <lineage>
        <taxon>Eukaryota</taxon>
        <taxon>Metazoa</taxon>
        <taxon>Ecdysozoa</taxon>
        <taxon>Arthropoda</taxon>
        <taxon>Crustacea</taxon>
        <taxon>Multicrustacea</taxon>
        <taxon>Malacostraca</taxon>
        <taxon>Eumalacostraca</taxon>
        <taxon>Eucarida</taxon>
        <taxon>Decapoda</taxon>
        <taxon>Pleocyemata</taxon>
        <taxon>Brachyura</taxon>
        <taxon>Eubrachyura</taxon>
        <taxon>Portunoidea</taxon>
        <taxon>Portunidae</taxon>
        <taxon>Portuninae</taxon>
        <taxon>Portunus</taxon>
    </lineage>
</organism>
<sequence length="118" mass="12540">MSSPNCVSETAHPPARLFVPCGEKCTTVSSVQQGAAGCAPKPVQLQCVREPQRNYLKRICSVLASQAVFPGRGQTPLNPHGSHYPSENLPSTPRPAQLSEGCPGHAASFTEVVMGWDL</sequence>
<gene>
    <name evidence="2" type="ORF">E2C01_040795</name>
</gene>
<accession>A0A5B7FIC2</accession>